<name>A0ABR0EGW2_ZASCE</name>
<dbReference type="EMBL" id="JAXOVC010000006">
    <property type="protein sequence ID" value="KAK4500746.1"/>
    <property type="molecule type" value="Genomic_DNA"/>
</dbReference>
<proteinExistence type="predicted"/>
<sequence length="372" mass="42092">MSLPPSPPPSPKHRYPLVDRILRILRLYKVGTLPNREAYEYASFALPADQYAELQRRIGEVDEGWYQDKCRWDYDGGRYTLRMPSRVHERFTALVDEAIYTSLKSLQSEIKALEDVYQGRSTTIALHAPKLENSSQESSEEEIIVNRSPDATFLHKGRDALPMCVVEVSYSQQRKDLPRLAESYIVDSRHEVRCVVGLDIVYGKRDRTASLSIWRPGIEEGDVGVCECEVEGVEFRGVDGGVREGGLELRVGDFVPGEFLREGEGEKRITISFERLAAFLADAESQATPSTKPQTPSAPKKFRKRKRSPSEELSDGREAAYLKLEEAELEKEKKVDAEWRGAGWVKDQVEVEVVERRRSKRGKSGRAVGEAS</sequence>
<reference evidence="2 3" key="1">
    <citation type="journal article" date="2023" name="G3 (Bethesda)">
        <title>A chromosome-level genome assembly of Zasmidium syzygii isolated from banana leaves.</title>
        <authorList>
            <person name="van Westerhoven A.C."/>
            <person name="Mehrabi R."/>
            <person name="Talebi R."/>
            <person name="Steentjes M.B.F."/>
            <person name="Corcolon B."/>
            <person name="Chong P.A."/>
            <person name="Kema G.H.J."/>
            <person name="Seidl M.F."/>
        </authorList>
    </citation>
    <scope>NUCLEOTIDE SEQUENCE [LARGE SCALE GENOMIC DNA]</scope>
    <source>
        <strain evidence="2 3">P124</strain>
    </source>
</reference>
<organism evidence="2 3">
    <name type="scientific">Zasmidium cellare</name>
    <name type="common">Wine cellar mold</name>
    <name type="synonym">Racodium cellare</name>
    <dbReference type="NCBI Taxonomy" id="395010"/>
    <lineage>
        <taxon>Eukaryota</taxon>
        <taxon>Fungi</taxon>
        <taxon>Dikarya</taxon>
        <taxon>Ascomycota</taxon>
        <taxon>Pezizomycotina</taxon>
        <taxon>Dothideomycetes</taxon>
        <taxon>Dothideomycetidae</taxon>
        <taxon>Mycosphaerellales</taxon>
        <taxon>Mycosphaerellaceae</taxon>
        <taxon>Zasmidium</taxon>
    </lineage>
</organism>
<evidence type="ECO:0000313" key="2">
    <source>
        <dbReference type="EMBL" id="KAK4500746.1"/>
    </source>
</evidence>
<gene>
    <name evidence="2" type="ORF">PRZ48_008936</name>
</gene>
<protein>
    <submittedName>
        <fullName evidence="2">Uncharacterized protein</fullName>
    </submittedName>
</protein>
<feature type="region of interest" description="Disordered" evidence="1">
    <location>
        <begin position="284"/>
        <end position="317"/>
    </location>
</feature>
<feature type="compositionally biased region" description="Polar residues" evidence="1">
    <location>
        <begin position="285"/>
        <end position="295"/>
    </location>
</feature>
<accession>A0ABR0EGW2</accession>
<feature type="compositionally biased region" description="Basic and acidic residues" evidence="1">
    <location>
        <begin position="308"/>
        <end position="317"/>
    </location>
</feature>
<dbReference type="Proteomes" id="UP001305779">
    <property type="component" value="Unassembled WGS sequence"/>
</dbReference>
<keyword evidence="3" id="KW-1185">Reference proteome</keyword>
<comment type="caution">
    <text evidence="2">The sequence shown here is derived from an EMBL/GenBank/DDBJ whole genome shotgun (WGS) entry which is preliminary data.</text>
</comment>
<evidence type="ECO:0000313" key="3">
    <source>
        <dbReference type="Proteomes" id="UP001305779"/>
    </source>
</evidence>
<evidence type="ECO:0000256" key="1">
    <source>
        <dbReference type="SAM" id="MobiDB-lite"/>
    </source>
</evidence>